<dbReference type="FunFam" id="1.10.287.610:FF:000002">
    <property type="entry name" value="DNA ligase"/>
    <property type="match status" value="1"/>
</dbReference>
<dbReference type="PROSITE" id="PS01055">
    <property type="entry name" value="DNA_LIGASE_N1"/>
    <property type="match status" value="1"/>
</dbReference>
<dbReference type="SUPFAM" id="SSF52113">
    <property type="entry name" value="BRCT domain"/>
    <property type="match status" value="1"/>
</dbReference>
<proteinExistence type="inferred from homology"/>
<dbReference type="PANTHER" id="PTHR23389">
    <property type="entry name" value="CHROMOSOME TRANSMISSION FIDELITY FACTOR 18"/>
    <property type="match status" value="1"/>
</dbReference>
<keyword evidence="7" id="KW-0227">DNA damage</keyword>
<evidence type="ECO:0000256" key="9">
    <source>
        <dbReference type="ARBA" id="ARBA00022842"/>
    </source>
</evidence>
<dbReference type="SUPFAM" id="SSF56091">
    <property type="entry name" value="DNA ligase/mRNA capping enzyme, catalytic domain"/>
    <property type="match status" value="1"/>
</dbReference>
<dbReference type="PROSITE" id="PS50172">
    <property type="entry name" value="BRCT"/>
    <property type="match status" value="1"/>
</dbReference>
<evidence type="ECO:0000256" key="11">
    <source>
        <dbReference type="ARBA" id="ARBA00023204"/>
    </source>
</evidence>
<reference evidence="14" key="1">
    <citation type="submission" date="2018-06" db="EMBL/GenBank/DDBJ databases">
        <authorList>
            <person name="Zhirakovskaya E."/>
        </authorList>
    </citation>
    <scope>NUCLEOTIDE SEQUENCE</scope>
</reference>
<dbReference type="PIRSF" id="PIRSF001604">
    <property type="entry name" value="LigA"/>
    <property type="match status" value="1"/>
</dbReference>
<comment type="cofactor">
    <cofactor evidence="1">
        <name>Mg(2+)</name>
        <dbReference type="ChEBI" id="CHEBI:18420"/>
    </cofactor>
</comment>
<dbReference type="HAMAP" id="MF_01588">
    <property type="entry name" value="DNA_ligase_A"/>
    <property type="match status" value="1"/>
</dbReference>
<dbReference type="Gene3D" id="1.10.287.610">
    <property type="entry name" value="Helix hairpin bin"/>
    <property type="match status" value="1"/>
</dbReference>
<dbReference type="Pfam" id="PF03120">
    <property type="entry name" value="OB_DNA_ligase"/>
    <property type="match status" value="1"/>
</dbReference>
<dbReference type="Gene3D" id="1.10.150.20">
    <property type="entry name" value="5' to 3' exonuclease, C-terminal subdomain"/>
    <property type="match status" value="2"/>
</dbReference>
<dbReference type="FunFam" id="1.10.150.20:FF:000007">
    <property type="entry name" value="DNA ligase"/>
    <property type="match status" value="1"/>
</dbReference>
<dbReference type="EC" id="6.5.1.2" evidence="3"/>
<dbReference type="GO" id="GO:0006260">
    <property type="term" value="P:DNA replication"/>
    <property type="evidence" value="ECO:0007669"/>
    <property type="project" value="UniProtKB-KW"/>
</dbReference>
<dbReference type="GO" id="GO:0046872">
    <property type="term" value="F:metal ion binding"/>
    <property type="evidence" value="ECO:0007669"/>
    <property type="project" value="UniProtKB-KW"/>
</dbReference>
<evidence type="ECO:0000256" key="2">
    <source>
        <dbReference type="ARBA" id="ARBA00004067"/>
    </source>
</evidence>
<dbReference type="Pfam" id="PF01653">
    <property type="entry name" value="DNA_ligase_aden"/>
    <property type="match status" value="1"/>
</dbReference>
<dbReference type="InterPro" id="IPR001357">
    <property type="entry name" value="BRCT_dom"/>
</dbReference>
<evidence type="ECO:0000256" key="5">
    <source>
        <dbReference type="ARBA" id="ARBA00022705"/>
    </source>
</evidence>
<evidence type="ECO:0000256" key="7">
    <source>
        <dbReference type="ARBA" id="ARBA00022763"/>
    </source>
</evidence>
<dbReference type="AlphaFoldDB" id="A0A3B1BL31"/>
<dbReference type="FunFam" id="2.40.50.140:FF:000012">
    <property type="entry name" value="DNA ligase"/>
    <property type="match status" value="1"/>
</dbReference>
<organism evidence="14">
    <name type="scientific">hydrothermal vent metagenome</name>
    <dbReference type="NCBI Taxonomy" id="652676"/>
    <lineage>
        <taxon>unclassified sequences</taxon>
        <taxon>metagenomes</taxon>
        <taxon>ecological metagenomes</taxon>
    </lineage>
</organism>
<evidence type="ECO:0000259" key="13">
    <source>
        <dbReference type="PROSITE" id="PS50172"/>
    </source>
</evidence>
<dbReference type="InterPro" id="IPR013840">
    <property type="entry name" value="DNAligase_N"/>
</dbReference>
<evidence type="ECO:0000256" key="6">
    <source>
        <dbReference type="ARBA" id="ARBA00022723"/>
    </source>
</evidence>
<evidence type="ECO:0000256" key="12">
    <source>
        <dbReference type="ARBA" id="ARBA00034005"/>
    </source>
</evidence>
<comment type="catalytic activity">
    <reaction evidence="12">
        <text>NAD(+) + (deoxyribonucleotide)n-3'-hydroxyl + 5'-phospho-(deoxyribonucleotide)m = (deoxyribonucleotide)n+m + AMP + beta-nicotinamide D-nucleotide.</text>
        <dbReference type="EC" id="6.5.1.2"/>
    </reaction>
</comment>
<keyword evidence="4 14" id="KW-0436">Ligase</keyword>
<evidence type="ECO:0000256" key="4">
    <source>
        <dbReference type="ARBA" id="ARBA00022598"/>
    </source>
</evidence>
<dbReference type="CDD" id="cd00114">
    <property type="entry name" value="LIGANc"/>
    <property type="match status" value="1"/>
</dbReference>
<dbReference type="Gene3D" id="6.20.10.30">
    <property type="match status" value="1"/>
</dbReference>
<evidence type="ECO:0000256" key="1">
    <source>
        <dbReference type="ARBA" id="ARBA00001946"/>
    </source>
</evidence>
<name>A0A3B1BL31_9ZZZZ</name>
<protein>
    <recommendedName>
        <fullName evidence="3">DNA ligase (NAD(+))</fullName>
        <ecNumber evidence="3">6.5.1.2</ecNumber>
    </recommendedName>
</protein>
<dbReference type="InterPro" id="IPR013839">
    <property type="entry name" value="DNAligase_adenylation"/>
</dbReference>
<dbReference type="InterPro" id="IPR041663">
    <property type="entry name" value="DisA/LigA_HHH"/>
</dbReference>
<dbReference type="GO" id="GO:0003911">
    <property type="term" value="F:DNA ligase (NAD+) activity"/>
    <property type="evidence" value="ECO:0007669"/>
    <property type="project" value="UniProtKB-EC"/>
</dbReference>
<dbReference type="SMART" id="SM00292">
    <property type="entry name" value="BRCT"/>
    <property type="match status" value="1"/>
</dbReference>
<dbReference type="PANTHER" id="PTHR23389:SF9">
    <property type="entry name" value="DNA LIGASE"/>
    <property type="match status" value="1"/>
</dbReference>
<evidence type="ECO:0000256" key="8">
    <source>
        <dbReference type="ARBA" id="ARBA00022833"/>
    </source>
</evidence>
<evidence type="ECO:0000256" key="10">
    <source>
        <dbReference type="ARBA" id="ARBA00023027"/>
    </source>
</evidence>
<dbReference type="Gene3D" id="3.30.470.30">
    <property type="entry name" value="DNA ligase/mRNA capping enzyme"/>
    <property type="match status" value="1"/>
</dbReference>
<dbReference type="GO" id="GO:0006281">
    <property type="term" value="P:DNA repair"/>
    <property type="evidence" value="ECO:0007669"/>
    <property type="project" value="UniProtKB-KW"/>
</dbReference>
<dbReference type="NCBIfam" id="NF005932">
    <property type="entry name" value="PRK07956.1"/>
    <property type="match status" value="1"/>
</dbReference>
<dbReference type="InterPro" id="IPR036420">
    <property type="entry name" value="BRCT_dom_sf"/>
</dbReference>
<gene>
    <name evidence="14" type="ORF">MNBD_NITROSPINAE01-1676</name>
</gene>
<dbReference type="Gene3D" id="3.40.50.10190">
    <property type="entry name" value="BRCT domain"/>
    <property type="match status" value="1"/>
</dbReference>
<keyword evidence="5" id="KW-0235">DNA replication</keyword>
<dbReference type="FunFam" id="3.30.470.30:FF:000001">
    <property type="entry name" value="DNA ligase"/>
    <property type="match status" value="1"/>
</dbReference>
<dbReference type="Pfam" id="PF03119">
    <property type="entry name" value="DNA_ligase_ZBD"/>
    <property type="match status" value="1"/>
</dbReference>
<dbReference type="EMBL" id="UOGC01000004">
    <property type="protein sequence ID" value="VAX15251.1"/>
    <property type="molecule type" value="Genomic_DNA"/>
</dbReference>
<dbReference type="InterPro" id="IPR012340">
    <property type="entry name" value="NA-bd_OB-fold"/>
</dbReference>
<keyword evidence="11" id="KW-0234">DNA repair</keyword>
<dbReference type="CDD" id="cd17748">
    <property type="entry name" value="BRCT_DNA_ligase_like"/>
    <property type="match status" value="1"/>
</dbReference>
<dbReference type="SUPFAM" id="SSF47781">
    <property type="entry name" value="RuvA domain 2-like"/>
    <property type="match status" value="1"/>
</dbReference>
<dbReference type="InterPro" id="IPR033136">
    <property type="entry name" value="DNA_ligase_CS"/>
</dbReference>
<dbReference type="FunFam" id="1.10.150.20:FF:000006">
    <property type="entry name" value="DNA ligase"/>
    <property type="match status" value="1"/>
</dbReference>
<dbReference type="Gene3D" id="2.40.50.140">
    <property type="entry name" value="Nucleic acid-binding proteins"/>
    <property type="match status" value="1"/>
</dbReference>
<feature type="domain" description="BRCT" evidence="13">
    <location>
        <begin position="596"/>
        <end position="665"/>
    </location>
</feature>
<keyword evidence="9" id="KW-0460">Magnesium</keyword>
<dbReference type="Pfam" id="PF00533">
    <property type="entry name" value="BRCT"/>
    <property type="match status" value="1"/>
</dbReference>
<sequence>MTDNAKNRLEKLKVEIRRHERLYYVSDNPEISDAEFDALMRELITLEKANPSLVTPDSPTQRVGGAPAPELATVTHNVNSPMLSLDNAYSDEELEKFHERVVKNLGDENLKYAVEPKLDGLGASLIYENGSLVTGATRGDGVTGEDVTANVKTIKTVPLKVDVPKGMERFEVRGEVYMPRGAFERLNSEREAEGGNLFANPRNAAAGSLRLLDSSVTASRSLEMIVYALIVTDSAGKPKLIPGADSHHTAMELLRKLGFKTPDVNIVKNMAEVKKIIASYDKKREKLGYDIDGMVIKVDSFRQRDELGSTSKFPRWAIAFKYPAQQVTTKLLSIETQVGRTGAITPVANLEPVTVGGSKVSRATLHNEDEIKRKDIRAGDTVLIEKGGEVIPKVVKVIKSKRTGAEKKFVMPRKCPACGADIFRPEGEAVARCSGSACPAQLKEKLKHFTARTAMDIDNVGPALIDQLLEKKLVSDPADLYYIGHQDVMRLERMADKSATNVVDSIGKSKEQPFGKVLFAMGIRYVGARVAKVLAQNFKDIDKLMVATPEELEKIHEIGPRVAESVSVFFSQKANRDLVEKLRHAGVNLKAGDEVAVSQTLAGKQFVLTGTLQTMTRLTAKEKIESQGGRVTSSVTKKTDYLVEGADPGSKSKKAKELGVKIIDEAAFKKMAG</sequence>
<dbReference type="PROSITE" id="PS01056">
    <property type="entry name" value="DNA_LIGASE_N2"/>
    <property type="match status" value="1"/>
</dbReference>
<dbReference type="NCBIfam" id="TIGR00575">
    <property type="entry name" value="dnlj"/>
    <property type="match status" value="1"/>
</dbReference>
<comment type="function">
    <text evidence="2">DNA ligase that catalyzes the formation of phosphodiester linkages between 5'-phosphoryl and 3'-hydroxyl groups in double-stranded DNA using NAD as a coenzyme and as the energy source for the reaction. It is essential for DNA replication and repair of damaged DNA.</text>
</comment>
<dbReference type="InterPro" id="IPR010994">
    <property type="entry name" value="RuvA_2-like"/>
</dbReference>
<keyword evidence="6" id="KW-0479">Metal-binding</keyword>
<dbReference type="InterPro" id="IPR001679">
    <property type="entry name" value="DNA_ligase"/>
</dbReference>
<accession>A0A3B1BL31</accession>
<dbReference type="InterPro" id="IPR004149">
    <property type="entry name" value="Znf_DNAligase_C4"/>
</dbReference>
<dbReference type="InterPro" id="IPR018239">
    <property type="entry name" value="DNA_ligase_AS"/>
</dbReference>
<keyword evidence="10" id="KW-0520">NAD</keyword>
<keyword evidence="8" id="KW-0862">Zinc</keyword>
<dbReference type="Pfam" id="PF12826">
    <property type="entry name" value="HHH_2"/>
    <property type="match status" value="1"/>
</dbReference>
<dbReference type="InterPro" id="IPR004150">
    <property type="entry name" value="NAD_DNA_ligase_OB"/>
</dbReference>
<dbReference type="SMART" id="SM00532">
    <property type="entry name" value="LIGANc"/>
    <property type="match status" value="1"/>
</dbReference>
<dbReference type="SUPFAM" id="SSF50249">
    <property type="entry name" value="Nucleic acid-binding proteins"/>
    <property type="match status" value="1"/>
</dbReference>
<evidence type="ECO:0000313" key="14">
    <source>
        <dbReference type="EMBL" id="VAX15251.1"/>
    </source>
</evidence>
<evidence type="ECO:0000256" key="3">
    <source>
        <dbReference type="ARBA" id="ARBA00012722"/>
    </source>
</evidence>